<reference evidence="11 12" key="1">
    <citation type="submission" date="2024-02" db="EMBL/GenBank/DDBJ databases">
        <title>Chromosome-scale genome assembly of the rough periwinkle Littorina saxatilis.</title>
        <authorList>
            <person name="De Jode A."/>
            <person name="Faria R."/>
            <person name="Formenti G."/>
            <person name="Sims Y."/>
            <person name="Smith T.P."/>
            <person name="Tracey A."/>
            <person name="Wood J.M.D."/>
            <person name="Zagrodzka Z.B."/>
            <person name="Johannesson K."/>
            <person name="Butlin R.K."/>
            <person name="Leder E.H."/>
        </authorList>
    </citation>
    <scope>NUCLEOTIDE SEQUENCE [LARGE SCALE GENOMIC DNA]</scope>
    <source>
        <strain evidence="11">Snail1</strain>
        <tissue evidence="11">Muscle</tissue>
    </source>
</reference>
<dbReference type="PANTHER" id="PTHR24243:SF230">
    <property type="entry name" value="G-PROTEIN COUPLED RECEPTORS FAMILY 1 PROFILE DOMAIN-CONTAINING PROTEIN"/>
    <property type="match status" value="1"/>
</dbReference>
<evidence type="ECO:0000313" key="11">
    <source>
        <dbReference type="EMBL" id="KAK7093961.1"/>
    </source>
</evidence>
<evidence type="ECO:0000256" key="4">
    <source>
        <dbReference type="ARBA" id="ARBA00023040"/>
    </source>
</evidence>
<evidence type="ECO:0000256" key="9">
    <source>
        <dbReference type="SAM" id="Phobius"/>
    </source>
</evidence>
<feature type="transmembrane region" description="Helical" evidence="9">
    <location>
        <begin position="40"/>
        <end position="60"/>
    </location>
</feature>
<protein>
    <recommendedName>
        <fullName evidence="10">G-protein coupled receptors family 1 profile domain-containing protein</fullName>
    </recommendedName>
</protein>
<dbReference type="Proteomes" id="UP001374579">
    <property type="component" value="Unassembled WGS sequence"/>
</dbReference>
<dbReference type="InterPro" id="IPR017452">
    <property type="entry name" value="GPCR_Rhodpsn_7TM"/>
</dbReference>
<organism evidence="11 12">
    <name type="scientific">Littorina saxatilis</name>
    <dbReference type="NCBI Taxonomy" id="31220"/>
    <lineage>
        <taxon>Eukaryota</taxon>
        <taxon>Metazoa</taxon>
        <taxon>Spiralia</taxon>
        <taxon>Lophotrochozoa</taxon>
        <taxon>Mollusca</taxon>
        <taxon>Gastropoda</taxon>
        <taxon>Caenogastropoda</taxon>
        <taxon>Littorinimorpha</taxon>
        <taxon>Littorinoidea</taxon>
        <taxon>Littorinidae</taxon>
        <taxon>Littorina</taxon>
    </lineage>
</organism>
<accession>A0AAN9G3K0</accession>
<dbReference type="Gene3D" id="1.20.1070.10">
    <property type="entry name" value="Rhodopsin 7-helix transmembrane proteins"/>
    <property type="match status" value="1"/>
</dbReference>
<dbReference type="EMBL" id="JBAMIC010000019">
    <property type="protein sequence ID" value="KAK7093961.1"/>
    <property type="molecule type" value="Genomic_DNA"/>
</dbReference>
<feature type="compositionally biased region" description="Polar residues" evidence="8">
    <location>
        <begin position="247"/>
        <end position="262"/>
    </location>
</feature>
<gene>
    <name evidence="11" type="ORF">V1264_007640</name>
</gene>
<feature type="transmembrane region" description="Helical" evidence="9">
    <location>
        <begin position="156"/>
        <end position="179"/>
    </location>
</feature>
<evidence type="ECO:0000259" key="10">
    <source>
        <dbReference type="PROSITE" id="PS50262"/>
    </source>
</evidence>
<keyword evidence="3 9" id="KW-1133">Transmembrane helix</keyword>
<evidence type="ECO:0000256" key="6">
    <source>
        <dbReference type="ARBA" id="ARBA00023170"/>
    </source>
</evidence>
<evidence type="ECO:0000313" key="12">
    <source>
        <dbReference type="Proteomes" id="UP001374579"/>
    </source>
</evidence>
<evidence type="ECO:0000256" key="1">
    <source>
        <dbReference type="ARBA" id="ARBA00004141"/>
    </source>
</evidence>
<dbReference type="PRINTS" id="PR00237">
    <property type="entry name" value="GPCRRHODOPSN"/>
</dbReference>
<name>A0AAN9G3K0_9CAEN</name>
<evidence type="ECO:0000256" key="5">
    <source>
        <dbReference type="ARBA" id="ARBA00023136"/>
    </source>
</evidence>
<comment type="caution">
    <text evidence="11">The sequence shown here is derived from an EMBL/GenBank/DDBJ whole genome shotgun (WGS) entry which is preliminary data.</text>
</comment>
<keyword evidence="4" id="KW-0297">G-protein coupled receptor</keyword>
<evidence type="ECO:0000256" key="7">
    <source>
        <dbReference type="ARBA" id="ARBA00023224"/>
    </source>
</evidence>
<dbReference type="Pfam" id="PF00001">
    <property type="entry name" value="7tm_1"/>
    <property type="match status" value="1"/>
</dbReference>
<proteinExistence type="predicted"/>
<feature type="transmembrane region" description="Helical" evidence="9">
    <location>
        <begin position="204"/>
        <end position="228"/>
    </location>
</feature>
<dbReference type="GO" id="GO:0004930">
    <property type="term" value="F:G protein-coupled receptor activity"/>
    <property type="evidence" value="ECO:0007669"/>
    <property type="project" value="UniProtKB-KW"/>
</dbReference>
<dbReference type="PROSITE" id="PS50262">
    <property type="entry name" value="G_PROTEIN_RECEP_F1_2"/>
    <property type="match status" value="1"/>
</dbReference>
<feature type="transmembrane region" description="Helical" evidence="9">
    <location>
        <begin position="277"/>
        <end position="296"/>
    </location>
</feature>
<keyword evidence="7" id="KW-0807">Transducer</keyword>
<comment type="subcellular location">
    <subcellularLocation>
        <location evidence="1">Membrane</location>
        <topology evidence="1">Multi-pass membrane protein</topology>
    </subcellularLocation>
</comment>
<evidence type="ECO:0000256" key="8">
    <source>
        <dbReference type="SAM" id="MobiDB-lite"/>
    </source>
</evidence>
<sequence>MTTTYTIKMPTPSSTHHNATLTSQKYSSDINDATTTINAFMPWLLIIVGSVCNVFIILGMRNSKFRSLSTSVFMTVGAFNNLTSLVILLVAHWVHLNFPNSIVRSKGADILCKFFNFYGPGQADLGIMLMSAMTADRAYAILRPLTSVDLVKRAKIVIGVCVAVVMVKEFHFCFTSVIVDEKRKDRLCDVDYNVTSYYDFYVNYWPWIDTVFVTLCFVVMVTSNAVIIRHVQKSRKGRQLQTREDNSSTGGPPRTRSSSTMTVHGGEKVAQQVTRMLLAESLAFILLSYPFSLHLVVTSQIQDPHTDPENGKANALAFSVVFYLLYANKCVNFFVYCISGKKFRKTILNDVLCRLQCCRFLIRKAKNRAESVSTQETHTCRREKVQEIQHYSEDNSQL</sequence>
<evidence type="ECO:0000256" key="3">
    <source>
        <dbReference type="ARBA" id="ARBA00022989"/>
    </source>
</evidence>
<keyword evidence="2 9" id="KW-0812">Transmembrane</keyword>
<evidence type="ECO:0000256" key="2">
    <source>
        <dbReference type="ARBA" id="ARBA00022692"/>
    </source>
</evidence>
<dbReference type="AlphaFoldDB" id="A0AAN9G3K0"/>
<dbReference type="SUPFAM" id="SSF81321">
    <property type="entry name" value="Family A G protein-coupled receptor-like"/>
    <property type="match status" value="1"/>
</dbReference>
<feature type="transmembrane region" description="Helical" evidence="9">
    <location>
        <begin position="72"/>
        <end position="94"/>
    </location>
</feature>
<dbReference type="InterPro" id="IPR000276">
    <property type="entry name" value="GPCR_Rhodpsn"/>
</dbReference>
<keyword evidence="12" id="KW-1185">Reference proteome</keyword>
<keyword evidence="5 9" id="KW-0472">Membrane</keyword>
<feature type="region of interest" description="Disordered" evidence="8">
    <location>
        <begin position="237"/>
        <end position="265"/>
    </location>
</feature>
<dbReference type="GO" id="GO:0005886">
    <property type="term" value="C:plasma membrane"/>
    <property type="evidence" value="ECO:0007669"/>
    <property type="project" value="TreeGrafter"/>
</dbReference>
<keyword evidence="6" id="KW-0675">Receptor</keyword>
<feature type="transmembrane region" description="Helical" evidence="9">
    <location>
        <begin position="316"/>
        <end position="338"/>
    </location>
</feature>
<feature type="domain" description="G-protein coupled receptors family 1 profile" evidence="10">
    <location>
        <begin position="52"/>
        <end position="336"/>
    </location>
</feature>
<dbReference type="PANTHER" id="PTHR24243">
    <property type="entry name" value="G-PROTEIN COUPLED RECEPTOR"/>
    <property type="match status" value="1"/>
</dbReference>